<sequence>MVVIVFMLLIASLYYCFFFSLLNRFPDHQQNHDHHATTSRQANHQELEAIAVFTNGTMTLPSSTMSSECEICAICLDEYVQEDAIRVLRRCKHMFHKDCIDEWMRRRSLNCICPICRGSMIEQSVEVPGKSCRFGAAVHNNTHPLMSITFANNAGRPSDL</sequence>
<dbReference type="Gene3D" id="3.30.40.10">
    <property type="entry name" value="Zinc/RING finger domain, C3HC4 (zinc finger)"/>
    <property type="match status" value="1"/>
</dbReference>
<evidence type="ECO:0000313" key="6">
    <source>
        <dbReference type="EMBL" id="KAK0605512.1"/>
    </source>
</evidence>
<organism evidence="6 7">
    <name type="scientific">Acer saccharum</name>
    <name type="common">Sugar maple</name>
    <dbReference type="NCBI Taxonomy" id="4024"/>
    <lineage>
        <taxon>Eukaryota</taxon>
        <taxon>Viridiplantae</taxon>
        <taxon>Streptophyta</taxon>
        <taxon>Embryophyta</taxon>
        <taxon>Tracheophyta</taxon>
        <taxon>Spermatophyta</taxon>
        <taxon>Magnoliopsida</taxon>
        <taxon>eudicotyledons</taxon>
        <taxon>Gunneridae</taxon>
        <taxon>Pentapetalae</taxon>
        <taxon>rosids</taxon>
        <taxon>malvids</taxon>
        <taxon>Sapindales</taxon>
        <taxon>Sapindaceae</taxon>
        <taxon>Hippocastanoideae</taxon>
        <taxon>Acereae</taxon>
        <taxon>Acer</taxon>
    </lineage>
</organism>
<evidence type="ECO:0000313" key="7">
    <source>
        <dbReference type="Proteomes" id="UP001168877"/>
    </source>
</evidence>
<dbReference type="InterPro" id="IPR013083">
    <property type="entry name" value="Znf_RING/FYVE/PHD"/>
</dbReference>
<evidence type="ECO:0000256" key="2">
    <source>
        <dbReference type="ARBA" id="ARBA00022771"/>
    </source>
</evidence>
<comment type="caution">
    <text evidence="6">The sequence shown here is derived from an EMBL/GenBank/DDBJ whole genome shotgun (WGS) entry which is preliminary data.</text>
</comment>
<evidence type="ECO:0000256" key="1">
    <source>
        <dbReference type="ARBA" id="ARBA00022723"/>
    </source>
</evidence>
<keyword evidence="1" id="KW-0479">Metal-binding</keyword>
<reference evidence="6" key="1">
    <citation type="journal article" date="2022" name="Plant J.">
        <title>Strategies of tolerance reflected in two North American maple genomes.</title>
        <authorList>
            <person name="McEvoy S.L."/>
            <person name="Sezen U.U."/>
            <person name="Trouern-Trend A."/>
            <person name="McMahon S.M."/>
            <person name="Schaberg P.G."/>
            <person name="Yang J."/>
            <person name="Wegrzyn J.L."/>
            <person name="Swenson N.G."/>
        </authorList>
    </citation>
    <scope>NUCLEOTIDE SEQUENCE</scope>
    <source>
        <strain evidence="6">NS2018</strain>
    </source>
</reference>
<protein>
    <recommendedName>
        <fullName evidence="5">RING-type domain-containing protein</fullName>
    </recommendedName>
</protein>
<dbReference type="GO" id="GO:0008270">
    <property type="term" value="F:zinc ion binding"/>
    <property type="evidence" value="ECO:0007669"/>
    <property type="project" value="UniProtKB-KW"/>
</dbReference>
<dbReference type="PANTHER" id="PTHR45798:SF88">
    <property type="entry name" value="RING-H2 FINGER PROTEIN ATL61-RELATED"/>
    <property type="match status" value="1"/>
</dbReference>
<evidence type="ECO:0000256" key="4">
    <source>
        <dbReference type="PROSITE-ProRule" id="PRU00175"/>
    </source>
</evidence>
<feature type="domain" description="RING-type" evidence="5">
    <location>
        <begin position="72"/>
        <end position="117"/>
    </location>
</feature>
<evidence type="ECO:0000259" key="5">
    <source>
        <dbReference type="PROSITE" id="PS50089"/>
    </source>
</evidence>
<reference evidence="6" key="2">
    <citation type="submission" date="2023-06" db="EMBL/GenBank/DDBJ databases">
        <authorList>
            <person name="Swenson N.G."/>
            <person name="Wegrzyn J.L."/>
            <person name="Mcevoy S.L."/>
        </authorList>
    </citation>
    <scope>NUCLEOTIDE SEQUENCE</scope>
    <source>
        <strain evidence="6">NS2018</strain>
        <tissue evidence="6">Leaf</tissue>
    </source>
</reference>
<dbReference type="PANTHER" id="PTHR45798">
    <property type="entry name" value="RING-H2 FINGER PROTEIN ATL61-RELATED-RELATED"/>
    <property type="match status" value="1"/>
</dbReference>
<dbReference type="SMART" id="SM00184">
    <property type="entry name" value="RING"/>
    <property type="match status" value="1"/>
</dbReference>
<gene>
    <name evidence="6" type="ORF">LWI29_027729</name>
</gene>
<dbReference type="InterPro" id="IPR052788">
    <property type="entry name" value="RING-type_E3_ligase_ATL"/>
</dbReference>
<accession>A0AA39T6E3</accession>
<dbReference type="SUPFAM" id="SSF57850">
    <property type="entry name" value="RING/U-box"/>
    <property type="match status" value="1"/>
</dbReference>
<proteinExistence type="predicted"/>
<dbReference type="Pfam" id="PF13639">
    <property type="entry name" value="zf-RING_2"/>
    <property type="match status" value="1"/>
</dbReference>
<dbReference type="AlphaFoldDB" id="A0AA39T6E3"/>
<keyword evidence="2 4" id="KW-0863">Zinc-finger</keyword>
<keyword evidence="3" id="KW-0862">Zinc</keyword>
<dbReference type="PROSITE" id="PS50089">
    <property type="entry name" value="ZF_RING_2"/>
    <property type="match status" value="1"/>
</dbReference>
<dbReference type="Proteomes" id="UP001168877">
    <property type="component" value="Unassembled WGS sequence"/>
</dbReference>
<dbReference type="EMBL" id="JAUESC010000002">
    <property type="protein sequence ID" value="KAK0605512.1"/>
    <property type="molecule type" value="Genomic_DNA"/>
</dbReference>
<name>A0AA39T6E3_ACESA</name>
<keyword evidence="7" id="KW-1185">Reference proteome</keyword>
<dbReference type="InterPro" id="IPR001841">
    <property type="entry name" value="Znf_RING"/>
</dbReference>
<evidence type="ECO:0000256" key="3">
    <source>
        <dbReference type="ARBA" id="ARBA00022833"/>
    </source>
</evidence>